<evidence type="ECO:0000256" key="1">
    <source>
        <dbReference type="SAM" id="Phobius"/>
    </source>
</evidence>
<dbReference type="InterPro" id="IPR043128">
    <property type="entry name" value="Rev_trsase/Diguanyl_cyclase"/>
</dbReference>
<dbReference type="InterPro" id="IPR050469">
    <property type="entry name" value="Diguanylate_Cyclase"/>
</dbReference>
<feature type="domain" description="GGDEF" evidence="2">
    <location>
        <begin position="297"/>
        <end position="433"/>
    </location>
</feature>
<feature type="transmembrane region" description="Helical" evidence="1">
    <location>
        <begin position="26"/>
        <end position="51"/>
    </location>
</feature>
<evidence type="ECO:0000259" key="2">
    <source>
        <dbReference type="PROSITE" id="PS50887"/>
    </source>
</evidence>
<keyword evidence="4" id="KW-1185">Reference proteome</keyword>
<dbReference type="AlphaFoldDB" id="A0A3E0HV16"/>
<feature type="transmembrane region" description="Helical" evidence="1">
    <location>
        <begin position="178"/>
        <end position="203"/>
    </location>
</feature>
<dbReference type="PANTHER" id="PTHR45138:SF9">
    <property type="entry name" value="DIGUANYLATE CYCLASE DGCM-RELATED"/>
    <property type="match status" value="1"/>
</dbReference>
<dbReference type="NCBIfam" id="TIGR00254">
    <property type="entry name" value="GGDEF"/>
    <property type="match status" value="1"/>
</dbReference>
<dbReference type="GO" id="GO:0052621">
    <property type="term" value="F:diguanylate cyclase activity"/>
    <property type="evidence" value="ECO:0007669"/>
    <property type="project" value="TreeGrafter"/>
</dbReference>
<feature type="transmembrane region" description="Helical" evidence="1">
    <location>
        <begin position="223"/>
        <end position="253"/>
    </location>
</feature>
<dbReference type="Proteomes" id="UP000256269">
    <property type="component" value="Unassembled WGS sequence"/>
</dbReference>
<evidence type="ECO:0000313" key="3">
    <source>
        <dbReference type="EMBL" id="REH50372.1"/>
    </source>
</evidence>
<feature type="transmembrane region" description="Helical" evidence="1">
    <location>
        <begin position="145"/>
        <end position="166"/>
    </location>
</feature>
<dbReference type="SMART" id="SM00267">
    <property type="entry name" value="GGDEF"/>
    <property type="match status" value="1"/>
</dbReference>
<dbReference type="GO" id="GO:0005886">
    <property type="term" value="C:plasma membrane"/>
    <property type="evidence" value="ECO:0007669"/>
    <property type="project" value="TreeGrafter"/>
</dbReference>
<organism evidence="3 4">
    <name type="scientific">Kutzneria buriramensis</name>
    <dbReference type="NCBI Taxonomy" id="1045776"/>
    <lineage>
        <taxon>Bacteria</taxon>
        <taxon>Bacillati</taxon>
        <taxon>Actinomycetota</taxon>
        <taxon>Actinomycetes</taxon>
        <taxon>Pseudonocardiales</taxon>
        <taxon>Pseudonocardiaceae</taxon>
        <taxon>Kutzneria</taxon>
    </lineage>
</organism>
<proteinExistence type="predicted"/>
<accession>A0A3E0HV16</accession>
<keyword evidence="1" id="KW-0472">Membrane</keyword>
<dbReference type="GO" id="GO:0043709">
    <property type="term" value="P:cell adhesion involved in single-species biofilm formation"/>
    <property type="evidence" value="ECO:0007669"/>
    <property type="project" value="TreeGrafter"/>
</dbReference>
<feature type="transmembrane region" description="Helical" evidence="1">
    <location>
        <begin position="63"/>
        <end position="81"/>
    </location>
</feature>
<keyword evidence="1" id="KW-1133">Transmembrane helix</keyword>
<dbReference type="CDD" id="cd01949">
    <property type="entry name" value="GGDEF"/>
    <property type="match status" value="1"/>
</dbReference>
<protein>
    <submittedName>
        <fullName evidence="3">Diguanylate cyclase (GGDEF)-like protein</fullName>
    </submittedName>
</protein>
<name>A0A3E0HV16_9PSEU</name>
<keyword evidence="1" id="KW-0812">Transmembrane</keyword>
<dbReference type="SUPFAM" id="SSF55073">
    <property type="entry name" value="Nucleotide cyclase"/>
    <property type="match status" value="1"/>
</dbReference>
<sequence>MSSMSQSRSSPKGVDRYGLIDRMAGFALWALPARWIAYAVLVEAIALVLALASFTHGAPSDVALARFAVLLVLGMVQAELSRRIERDRRRMSGNTHINMTSIWLIPAVLMLPPQLVAVLCIALYAHMWLRIWRHLHNVSLYRTVFGASAAVVACLAASTVAGTPLADRLPAWSLGVTLACLLGGLTFELVDALLLAVSINLRSRGNATLTELFGSWDDNALELTTLCLGGLTALTLVYQPLFTVLLFCPIVVLHRSVLVKELEAAATIDVKTGLLNAVTWHHLATQELARTRQDRRATIGVLMVDLDHFKRVNDTYGHLAGDAVLKSVATAVKNQVRADDAVGRFGGEEFVVLLPGVDEAGALVVAERIRKTVGALYVLAPQEGVPIAGLSCSIGVAVHRSSMTTMERLLLAADTAVYRAKRTGRNRVVATVDQRDAA</sequence>
<feature type="transmembrane region" description="Helical" evidence="1">
    <location>
        <begin position="102"/>
        <end position="125"/>
    </location>
</feature>
<dbReference type="PANTHER" id="PTHR45138">
    <property type="entry name" value="REGULATORY COMPONENTS OF SENSORY TRANSDUCTION SYSTEM"/>
    <property type="match status" value="1"/>
</dbReference>
<dbReference type="PROSITE" id="PS50887">
    <property type="entry name" value="GGDEF"/>
    <property type="match status" value="1"/>
</dbReference>
<reference evidence="3 4" key="1">
    <citation type="submission" date="2018-08" db="EMBL/GenBank/DDBJ databases">
        <title>Genomic Encyclopedia of Archaeal and Bacterial Type Strains, Phase II (KMG-II): from individual species to whole genera.</title>
        <authorList>
            <person name="Goeker M."/>
        </authorList>
    </citation>
    <scope>NUCLEOTIDE SEQUENCE [LARGE SCALE GENOMIC DNA]</scope>
    <source>
        <strain evidence="3 4">DSM 45791</strain>
    </source>
</reference>
<dbReference type="FunFam" id="3.30.70.270:FF:000001">
    <property type="entry name" value="Diguanylate cyclase domain protein"/>
    <property type="match status" value="1"/>
</dbReference>
<gene>
    <name evidence="3" type="ORF">BCF44_104651</name>
</gene>
<dbReference type="InterPro" id="IPR000160">
    <property type="entry name" value="GGDEF_dom"/>
</dbReference>
<dbReference type="GO" id="GO:1902201">
    <property type="term" value="P:negative regulation of bacterial-type flagellum-dependent cell motility"/>
    <property type="evidence" value="ECO:0007669"/>
    <property type="project" value="TreeGrafter"/>
</dbReference>
<dbReference type="Pfam" id="PF00990">
    <property type="entry name" value="GGDEF"/>
    <property type="match status" value="1"/>
</dbReference>
<comment type="caution">
    <text evidence="3">The sequence shown here is derived from an EMBL/GenBank/DDBJ whole genome shotgun (WGS) entry which is preliminary data.</text>
</comment>
<dbReference type="InterPro" id="IPR029787">
    <property type="entry name" value="Nucleotide_cyclase"/>
</dbReference>
<evidence type="ECO:0000313" key="4">
    <source>
        <dbReference type="Proteomes" id="UP000256269"/>
    </source>
</evidence>
<dbReference type="EMBL" id="QUNO01000004">
    <property type="protein sequence ID" value="REH50372.1"/>
    <property type="molecule type" value="Genomic_DNA"/>
</dbReference>
<dbReference type="Gene3D" id="3.30.70.270">
    <property type="match status" value="1"/>
</dbReference>